<name>A0A183UHU6_TOXCA</name>
<keyword evidence="2" id="KW-1185">Reference proteome</keyword>
<reference evidence="1 2" key="2">
    <citation type="submission" date="2018-11" db="EMBL/GenBank/DDBJ databases">
        <authorList>
            <consortium name="Pathogen Informatics"/>
        </authorList>
    </citation>
    <scope>NUCLEOTIDE SEQUENCE [LARGE SCALE GENOMIC DNA]</scope>
</reference>
<evidence type="ECO:0000313" key="3">
    <source>
        <dbReference type="WBParaSite" id="TCNE_0000806601-mRNA-1"/>
    </source>
</evidence>
<accession>A0A183UHU6</accession>
<protein>
    <submittedName>
        <fullName evidence="3">DUF512 domain-containing protein</fullName>
    </submittedName>
</protein>
<dbReference type="AlphaFoldDB" id="A0A183UHU6"/>
<proteinExistence type="predicted"/>
<evidence type="ECO:0000313" key="1">
    <source>
        <dbReference type="EMBL" id="VDM39387.1"/>
    </source>
</evidence>
<evidence type="ECO:0000313" key="2">
    <source>
        <dbReference type="Proteomes" id="UP000050794"/>
    </source>
</evidence>
<dbReference type="WBParaSite" id="TCNE_0000806601-mRNA-1">
    <property type="protein sequence ID" value="TCNE_0000806601-mRNA-1"/>
    <property type="gene ID" value="TCNE_0000806601"/>
</dbReference>
<dbReference type="Proteomes" id="UP000050794">
    <property type="component" value="Unassembled WGS sequence"/>
</dbReference>
<organism evidence="2 3">
    <name type="scientific">Toxocara canis</name>
    <name type="common">Canine roundworm</name>
    <dbReference type="NCBI Taxonomy" id="6265"/>
    <lineage>
        <taxon>Eukaryota</taxon>
        <taxon>Metazoa</taxon>
        <taxon>Ecdysozoa</taxon>
        <taxon>Nematoda</taxon>
        <taxon>Chromadorea</taxon>
        <taxon>Rhabditida</taxon>
        <taxon>Spirurina</taxon>
        <taxon>Ascaridomorpha</taxon>
        <taxon>Ascaridoidea</taxon>
        <taxon>Toxocaridae</taxon>
        <taxon>Toxocara</taxon>
    </lineage>
</organism>
<reference evidence="3" key="1">
    <citation type="submission" date="2016-06" db="UniProtKB">
        <authorList>
            <consortium name="WormBaseParasite"/>
        </authorList>
    </citation>
    <scope>IDENTIFICATION</scope>
</reference>
<gene>
    <name evidence="1" type="ORF">TCNE_LOCUS8066</name>
</gene>
<dbReference type="EMBL" id="UYWY01019816">
    <property type="protein sequence ID" value="VDM39387.1"/>
    <property type="molecule type" value="Genomic_DNA"/>
</dbReference>
<sequence>MDLGFCETGLNTGNGPAPGARFIGDLSPELPQNMDDVVIDRLTSEFGQFVHKMIACDLDDFGRSLYTTVEGTIRLDPILETCVTVTHICKAFNVARNRIVLLMPGTDLWFGRSAPRCCSGGDHATNMDDRYLDERPQFSEQQIVMERQLITIIDGVIAECGRLNVETLYEAVQEVAQCEVGCTFEHVRNFVKRHPHFYRIRMVNEPIELLASGDTIASAWQYDALPQYKGGLRYDRSIELTGHGRVVNAVMKSNYVKIEIDEGLWKGQTVYGIGSNVSGCEENIAIRYPCGTAVNVRAFRAYGAAHPWTAFKIADSFIDEMEDIWTLSKPFKKSLRESGINENLQAAPSPVLSISSQIIVERKFFEEVLDEELNRIAEADQYLSIMTSENFMKIIEE</sequence>